<evidence type="ECO:0000259" key="3">
    <source>
        <dbReference type="Pfam" id="PF13439"/>
    </source>
</evidence>
<evidence type="ECO:0000313" key="4">
    <source>
        <dbReference type="EMBL" id="GLR70933.1"/>
    </source>
</evidence>
<keyword evidence="5" id="KW-1185">Reference proteome</keyword>
<dbReference type="InterPro" id="IPR028098">
    <property type="entry name" value="Glyco_trans_4-like_N"/>
</dbReference>
<feature type="domain" description="Glycosyl transferase family 1" evidence="2">
    <location>
        <begin position="213"/>
        <end position="365"/>
    </location>
</feature>
<feature type="domain" description="Glycosyltransferase subfamily 4-like N-terminal" evidence="3">
    <location>
        <begin position="19"/>
        <end position="195"/>
    </location>
</feature>
<keyword evidence="1" id="KW-0808">Transferase</keyword>
<dbReference type="RefSeq" id="WP_284217209.1">
    <property type="nucleotide sequence ID" value="NZ_BSOT01000005.1"/>
</dbReference>
<dbReference type="EMBL" id="BSOT01000005">
    <property type="protein sequence ID" value="GLR70933.1"/>
    <property type="molecule type" value="Genomic_DNA"/>
</dbReference>
<reference evidence="4" key="2">
    <citation type="submission" date="2023-01" db="EMBL/GenBank/DDBJ databases">
        <title>Draft genome sequence of Agaribacter marinus strain NBRC 110023.</title>
        <authorList>
            <person name="Sun Q."/>
            <person name="Mori K."/>
        </authorList>
    </citation>
    <scope>NUCLEOTIDE SEQUENCE</scope>
    <source>
        <strain evidence="4">NBRC 110023</strain>
    </source>
</reference>
<evidence type="ECO:0000256" key="1">
    <source>
        <dbReference type="ARBA" id="ARBA00022679"/>
    </source>
</evidence>
<dbReference type="Pfam" id="PF00534">
    <property type="entry name" value="Glycos_transf_1"/>
    <property type="match status" value="1"/>
</dbReference>
<name>A0AA37SWG0_9ALTE</name>
<dbReference type="PANTHER" id="PTHR46401:SF2">
    <property type="entry name" value="GLYCOSYLTRANSFERASE WBBK-RELATED"/>
    <property type="match status" value="1"/>
</dbReference>
<gene>
    <name evidence="4" type="ORF">GCM10007852_18410</name>
</gene>
<dbReference type="PANTHER" id="PTHR46401">
    <property type="entry name" value="GLYCOSYLTRANSFERASE WBBK-RELATED"/>
    <property type="match status" value="1"/>
</dbReference>
<protein>
    <submittedName>
        <fullName evidence="4">Uncharacterized protein</fullName>
    </submittedName>
</protein>
<dbReference type="Proteomes" id="UP001156601">
    <property type="component" value="Unassembled WGS sequence"/>
</dbReference>
<reference evidence="4" key="1">
    <citation type="journal article" date="2014" name="Int. J. Syst. Evol. Microbiol.">
        <title>Complete genome sequence of Corynebacterium casei LMG S-19264T (=DSM 44701T), isolated from a smear-ripened cheese.</title>
        <authorList>
            <consortium name="US DOE Joint Genome Institute (JGI-PGF)"/>
            <person name="Walter F."/>
            <person name="Albersmeier A."/>
            <person name="Kalinowski J."/>
            <person name="Ruckert C."/>
        </authorList>
    </citation>
    <scope>NUCLEOTIDE SEQUENCE</scope>
    <source>
        <strain evidence="4">NBRC 110023</strain>
    </source>
</reference>
<sequence>MTRLKIGIDARSLCYKQRGMPTYVFYLCQYLPDLMDADFYFFINTAFEHNEHPSDYQHRIDACKRDNVTFVDVLSDEDVKWEQSYLPKKVSEFHLDLIHLPCNRTSLRAKTKQIVTYHDVMEWKHLNLFSFPEKGQSFSHFIYCLKRKLYRWAMYRLGLKHADHVLTISNYAQSSILSTFPNVSNKISYVYHGVPENYLLDKTRYDLSERAGVLMLGGESYQKNWQNMLDAYRKLPEHVKLANKLYIAGIANTTDGEIVKYIRSTGMEDYCEIHGWIDEQLLLSLFSKVRVLLFASREEGFGFPLLQAMARETPAVVSNAKVLIEIGEEAVFSADAEDSEALMRATHALLTDDTCWHELSAAGKKRTQGFTWSTAAKAVAAAYKQVLETK</sequence>
<organism evidence="4 5">
    <name type="scientific">Agaribacter marinus</name>
    <dbReference type="NCBI Taxonomy" id="1431249"/>
    <lineage>
        <taxon>Bacteria</taxon>
        <taxon>Pseudomonadati</taxon>
        <taxon>Pseudomonadota</taxon>
        <taxon>Gammaproteobacteria</taxon>
        <taxon>Alteromonadales</taxon>
        <taxon>Alteromonadaceae</taxon>
        <taxon>Agaribacter</taxon>
    </lineage>
</organism>
<dbReference type="GO" id="GO:0009103">
    <property type="term" value="P:lipopolysaccharide biosynthetic process"/>
    <property type="evidence" value="ECO:0007669"/>
    <property type="project" value="TreeGrafter"/>
</dbReference>
<dbReference type="CDD" id="cd03809">
    <property type="entry name" value="GT4_MtfB-like"/>
    <property type="match status" value="1"/>
</dbReference>
<dbReference type="Gene3D" id="3.40.50.2000">
    <property type="entry name" value="Glycogen Phosphorylase B"/>
    <property type="match status" value="2"/>
</dbReference>
<dbReference type="GO" id="GO:0016757">
    <property type="term" value="F:glycosyltransferase activity"/>
    <property type="evidence" value="ECO:0007669"/>
    <property type="project" value="InterPro"/>
</dbReference>
<dbReference type="AlphaFoldDB" id="A0AA37SWG0"/>
<dbReference type="Pfam" id="PF13439">
    <property type="entry name" value="Glyco_transf_4"/>
    <property type="match status" value="1"/>
</dbReference>
<accession>A0AA37SWG0</accession>
<evidence type="ECO:0000313" key="5">
    <source>
        <dbReference type="Proteomes" id="UP001156601"/>
    </source>
</evidence>
<dbReference type="InterPro" id="IPR001296">
    <property type="entry name" value="Glyco_trans_1"/>
</dbReference>
<comment type="caution">
    <text evidence="4">The sequence shown here is derived from an EMBL/GenBank/DDBJ whole genome shotgun (WGS) entry which is preliminary data.</text>
</comment>
<proteinExistence type="predicted"/>
<evidence type="ECO:0000259" key="2">
    <source>
        <dbReference type="Pfam" id="PF00534"/>
    </source>
</evidence>
<dbReference type="SUPFAM" id="SSF53756">
    <property type="entry name" value="UDP-Glycosyltransferase/glycogen phosphorylase"/>
    <property type="match status" value="1"/>
</dbReference>